<dbReference type="GO" id="GO:0016301">
    <property type="term" value="F:kinase activity"/>
    <property type="evidence" value="ECO:0007669"/>
    <property type="project" value="UniProtKB-KW"/>
</dbReference>
<reference evidence="1" key="1">
    <citation type="submission" date="2018-04" db="EMBL/GenBank/DDBJ databases">
        <title>Transcriptome assembly of Sipha flava.</title>
        <authorList>
            <person name="Scully E.D."/>
            <person name="Geib S.M."/>
            <person name="Palmer N.A."/>
            <person name="Koch K."/>
            <person name="Bradshaw J."/>
            <person name="Heng-Moss T."/>
            <person name="Sarath G."/>
        </authorList>
    </citation>
    <scope>NUCLEOTIDE SEQUENCE</scope>
</reference>
<keyword evidence="1" id="KW-0418">Kinase</keyword>
<protein>
    <submittedName>
        <fullName evidence="1">Repressor of the inhibitor of the protein kinase</fullName>
    </submittedName>
</protein>
<dbReference type="EMBL" id="GGMS01006234">
    <property type="protein sequence ID" value="MBY75437.1"/>
    <property type="molecule type" value="Transcribed_RNA"/>
</dbReference>
<proteinExistence type="predicted"/>
<name>A0A2S2QCH6_9HEMI</name>
<sequence length="122" mass="14523">MLEGIIEVPKTVGLQTALNNILADSPEQYYKRSIFLPFIDHFIYQLQDRFINHYNLMTKLQSLIPNFLKNTTDVKYFQEVALFYKDILPNYEKFYTEIKIWLVKWKNVSESDCPITSLTTFL</sequence>
<evidence type="ECO:0000313" key="1">
    <source>
        <dbReference type="EMBL" id="MBY75437.1"/>
    </source>
</evidence>
<accession>A0A2S2QCH6</accession>
<organism evidence="1">
    <name type="scientific">Sipha flava</name>
    <name type="common">yellow sugarcane aphid</name>
    <dbReference type="NCBI Taxonomy" id="143950"/>
    <lineage>
        <taxon>Eukaryota</taxon>
        <taxon>Metazoa</taxon>
        <taxon>Ecdysozoa</taxon>
        <taxon>Arthropoda</taxon>
        <taxon>Hexapoda</taxon>
        <taxon>Insecta</taxon>
        <taxon>Pterygota</taxon>
        <taxon>Neoptera</taxon>
        <taxon>Paraneoptera</taxon>
        <taxon>Hemiptera</taxon>
        <taxon>Sternorrhyncha</taxon>
        <taxon>Aphidomorpha</taxon>
        <taxon>Aphidoidea</taxon>
        <taxon>Aphididae</taxon>
        <taxon>Sipha</taxon>
    </lineage>
</organism>
<gene>
    <name evidence="1" type="primary">PRKRIR_31</name>
    <name evidence="1" type="ORF">g.58308</name>
</gene>
<dbReference type="AlphaFoldDB" id="A0A2S2QCH6"/>
<keyword evidence="1" id="KW-0808">Transferase</keyword>